<dbReference type="Proteomes" id="UP000196531">
    <property type="component" value="Unassembled WGS sequence"/>
</dbReference>
<accession>A0A1Y5F9L6</accession>
<dbReference type="AlphaFoldDB" id="A0A1Y5F9L6"/>
<evidence type="ECO:0000313" key="2">
    <source>
        <dbReference type="Proteomes" id="UP000196531"/>
    </source>
</evidence>
<proteinExistence type="predicted"/>
<organism evidence="1 2">
    <name type="scientific">Halobacteriovorax marinus</name>
    <dbReference type="NCBI Taxonomy" id="97084"/>
    <lineage>
        <taxon>Bacteria</taxon>
        <taxon>Pseudomonadati</taxon>
        <taxon>Bdellovibrionota</taxon>
        <taxon>Bacteriovoracia</taxon>
        <taxon>Bacteriovoracales</taxon>
        <taxon>Halobacteriovoraceae</taxon>
        <taxon>Halobacteriovorax</taxon>
    </lineage>
</organism>
<reference evidence="2" key="1">
    <citation type="journal article" date="2017" name="Proc. Natl. Acad. Sci. U.S.A.">
        <title>Simulation of Deepwater Horizon oil plume reveals substrate specialization within a complex community of hydrocarbon-degraders.</title>
        <authorList>
            <person name="Hu P."/>
            <person name="Dubinsky E.A."/>
            <person name="Probst A.J."/>
            <person name="Wang J."/>
            <person name="Sieber C.M.K."/>
            <person name="Tom L.M."/>
            <person name="Gardinali P."/>
            <person name="Banfield J.F."/>
            <person name="Atlas R.M."/>
            <person name="Andersen G.L."/>
        </authorList>
    </citation>
    <scope>NUCLEOTIDE SEQUENCE [LARGE SCALE GENOMIC DNA]</scope>
</reference>
<dbReference type="EMBL" id="MAAO01000005">
    <property type="protein sequence ID" value="OUR97816.1"/>
    <property type="molecule type" value="Genomic_DNA"/>
</dbReference>
<name>A0A1Y5F9L6_9BACT</name>
<sequence length="118" mass="13321">MEMLKTMLIAAFVVFLGMEVANAKIQKISVKNVKPTTRAAGFQTFAGQILRTGDLEIARRRVIQAEKVIKGDFIEMKNGEIFYPEEIEFVFSIKAAKGPRIFKAPKEEERAPQDQDSN</sequence>
<protein>
    <submittedName>
        <fullName evidence="1">Uncharacterized protein</fullName>
    </submittedName>
</protein>
<gene>
    <name evidence="1" type="ORF">A9Q84_06350</name>
</gene>
<comment type="caution">
    <text evidence="1">The sequence shown here is derived from an EMBL/GenBank/DDBJ whole genome shotgun (WGS) entry which is preliminary data.</text>
</comment>
<evidence type="ECO:0000313" key="1">
    <source>
        <dbReference type="EMBL" id="OUR97816.1"/>
    </source>
</evidence>